<reference evidence="4 5" key="1">
    <citation type="submission" date="2024-07" db="EMBL/GenBank/DDBJ databases">
        <title>Draft Genome Sequence of Ferrimicrobium acidiphilum Strain YE2023, Isolated from a Pulp of Bioleach Reactor.</title>
        <authorList>
            <person name="Elkina Y.A."/>
            <person name="Bulaeva A.G."/>
            <person name="Beletsky A.V."/>
            <person name="Mardanov A.V."/>
        </authorList>
    </citation>
    <scope>NUCLEOTIDE SEQUENCE [LARGE SCALE GENOMIC DNA]</scope>
    <source>
        <strain evidence="4 5">YE2023</strain>
    </source>
</reference>
<name>A0ABV3Y108_9ACTN</name>
<proteinExistence type="predicted"/>
<dbReference type="PANTHER" id="PTHR11364:SF27">
    <property type="entry name" value="SULFURTRANSFERASE"/>
    <property type="match status" value="1"/>
</dbReference>
<dbReference type="PROSITE" id="PS00380">
    <property type="entry name" value="RHODANESE_1"/>
    <property type="match status" value="1"/>
</dbReference>
<dbReference type="CDD" id="cd01448">
    <property type="entry name" value="TST_Repeat_1"/>
    <property type="match status" value="1"/>
</dbReference>
<dbReference type="SUPFAM" id="SSF52821">
    <property type="entry name" value="Rhodanese/Cell cycle control phosphatase"/>
    <property type="match status" value="2"/>
</dbReference>
<feature type="domain" description="Rhodanese" evidence="3">
    <location>
        <begin position="14"/>
        <end position="131"/>
    </location>
</feature>
<dbReference type="RefSeq" id="WP_298386702.1">
    <property type="nucleotide sequence ID" value="NZ_JBFSHR010000012.1"/>
</dbReference>
<comment type="caution">
    <text evidence="4">The sequence shown here is derived from an EMBL/GenBank/DDBJ whole genome shotgun (WGS) entry which is preliminary data.</text>
</comment>
<accession>A0ABV3Y108</accession>
<dbReference type="GO" id="GO:0016740">
    <property type="term" value="F:transferase activity"/>
    <property type="evidence" value="ECO:0007669"/>
    <property type="project" value="UniProtKB-KW"/>
</dbReference>
<keyword evidence="2" id="KW-0677">Repeat</keyword>
<evidence type="ECO:0000313" key="4">
    <source>
        <dbReference type="EMBL" id="MEX6429237.1"/>
    </source>
</evidence>
<dbReference type="InterPro" id="IPR001763">
    <property type="entry name" value="Rhodanese-like_dom"/>
</dbReference>
<evidence type="ECO:0000313" key="5">
    <source>
        <dbReference type="Proteomes" id="UP001560267"/>
    </source>
</evidence>
<feature type="domain" description="Rhodanese" evidence="3">
    <location>
        <begin position="161"/>
        <end position="265"/>
    </location>
</feature>
<evidence type="ECO:0000256" key="1">
    <source>
        <dbReference type="ARBA" id="ARBA00022679"/>
    </source>
</evidence>
<dbReference type="InterPro" id="IPR045078">
    <property type="entry name" value="TST/MPST-like"/>
</dbReference>
<dbReference type="InterPro" id="IPR036873">
    <property type="entry name" value="Rhodanese-like_dom_sf"/>
</dbReference>
<dbReference type="Gene3D" id="3.40.250.10">
    <property type="entry name" value="Rhodanese-like domain"/>
    <property type="match status" value="2"/>
</dbReference>
<protein>
    <submittedName>
        <fullName evidence="4">Sulfurtransferase</fullName>
        <ecNumber evidence="4">2.8.1.-</ecNumber>
    </submittedName>
</protein>
<dbReference type="Pfam" id="PF00581">
    <property type="entry name" value="Rhodanese"/>
    <property type="match status" value="2"/>
</dbReference>
<dbReference type="EC" id="2.8.1.-" evidence="4"/>
<gene>
    <name evidence="4" type="ORF">AB6A68_05215</name>
</gene>
<sequence length="279" mass="30483">MDRRPLLASRDLAEFSGSRMFDIRWYLDGRDGYQSYLAGHLPGASFIDLDATATSVAQPTAGRHPLPSPEVFVQAIAMLGIEPGRQVILMDDARGSIAARLWWMLDALGIEAYVLQGGVASLESTKLCTSPCPPMPVAPWRPPIDTWPRSRIVTTDAIESDPSRYLLLDARATTRYLGIEEPIDRIGGHIPGARSLPWPTMLDLLETEGWRSDSRIQAILNDDRQLVAYCGSGVTACALVLAFRAIGTEVSLYPASYSGWSSDATHPICTVDCESECVT</sequence>
<dbReference type="SMART" id="SM00450">
    <property type="entry name" value="RHOD"/>
    <property type="match status" value="2"/>
</dbReference>
<keyword evidence="5" id="KW-1185">Reference proteome</keyword>
<organism evidence="4 5">
    <name type="scientific">Ferrimicrobium acidiphilum</name>
    <dbReference type="NCBI Taxonomy" id="121039"/>
    <lineage>
        <taxon>Bacteria</taxon>
        <taxon>Bacillati</taxon>
        <taxon>Actinomycetota</taxon>
        <taxon>Acidimicrobiia</taxon>
        <taxon>Acidimicrobiales</taxon>
        <taxon>Acidimicrobiaceae</taxon>
        <taxon>Ferrimicrobium</taxon>
    </lineage>
</organism>
<evidence type="ECO:0000259" key="3">
    <source>
        <dbReference type="PROSITE" id="PS50206"/>
    </source>
</evidence>
<dbReference type="PROSITE" id="PS50206">
    <property type="entry name" value="RHODANESE_3"/>
    <property type="match status" value="2"/>
</dbReference>
<dbReference type="InterPro" id="IPR001307">
    <property type="entry name" value="Thiosulphate_STrfase_CS"/>
</dbReference>
<evidence type="ECO:0000256" key="2">
    <source>
        <dbReference type="ARBA" id="ARBA00022737"/>
    </source>
</evidence>
<dbReference type="Proteomes" id="UP001560267">
    <property type="component" value="Unassembled WGS sequence"/>
</dbReference>
<dbReference type="EMBL" id="JBFSHR010000012">
    <property type="protein sequence ID" value="MEX6429237.1"/>
    <property type="molecule type" value="Genomic_DNA"/>
</dbReference>
<keyword evidence="1 4" id="KW-0808">Transferase</keyword>
<dbReference type="PANTHER" id="PTHR11364">
    <property type="entry name" value="THIOSULFATE SULFERTANSFERASE"/>
    <property type="match status" value="1"/>
</dbReference>